<name>A0A1G2LRN4_9BACT</name>
<dbReference type="Pfam" id="PF00107">
    <property type="entry name" value="ADH_zinc_N"/>
    <property type="match status" value="1"/>
</dbReference>
<dbReference type="InterPro" id="IPR013149">
    <property type="entry name" value="ADH-like_C"/>
</dbReference>
<dbReference type="Pfam" id="PF08240">
    <property type="entry name" value="ADH_N"/>
    <property type="match status" value="1"/>
</dbReference>
<evidence type="ECO:0000313" key="5">
    <source>
        <dbReference type="Proteomes" id="UP000178302"/>
    </source>
</evidence>
<dbReference type="InterPro" id="IPR036291">
    <property type="entry name" value="NAD(P)-bd_dom_sf"/>
</dbReference>
<dbReference type="InterPro" id="IPR050129">
    <property type="entry name" value="Zn_alcohol_dh"/>
</dbReference>
<evidence type="ECO:0000256" key="1">
    <source>
        <dbReference type="ARBA" id="ARBA00023002"/>
    </source>
</evidence>
<dbReference type="InterPro" id="IPR011032">
    <property type="entry name" value="GroES-like_sf"/>
</dbReference>
<dbReference type="PANTHER" id="PTHR43401">
    <property type="entry name" value="L-THREONINE 3-DEHYDROGENASE"/>
    <property type="match status" value="1"/>
</dbReference>
<gene>
    <name evidence="4" type="ORF">A2909_03055</name>
</gene>
<dbReference type="Gene3D" id="3.40.50.720">
    <property type="entry name" value="NAD(P)-binding Rossmann-like Domain"/>
    <property type="match status" value="1"/>
</dbReference>
<evidence type="ECO:0000313" key="4">
    <source>
        <dbReference type="EMBL" id="OHA13532.1"/>
    </source>
</evidence>
<reference evidence="4 5" key="1">
    <citation type="journal article" date="2016" name="Nat. Commun.">
        <title>Thousands of microbial genomes shed light on interconnected biogeochemical processes in an aquifer system.</title>
        <authorList>
            <person name="Anantharaman K."/>
            <person name="Brown C.T."/>
            <person name="Hug L.A."/>
            <person name="Sharon I."/>
            <person name="Castelle C.J."/>
            <person name="Probst A.J."/>
            <person name="Thomas B.C."/>
            <person name="Singh A."/>
            <person name="Wilkins M.J."/>
            <person name="Karaoz U."/>
            <person name="Brodie E.L."/>
            <person name="Williams K.H."/>
            <person name="Hubbard S.S."/>
            <person name="Banfield J.F."/>
        </authorList>
    </citation>
    <scope>NUCLEOTIDE SEQUENCE [LARGE SCALE GENOMIC DNA]</scope>
</reference>
<dbReference type="PANTHER" id="PTHR43401:SF2">
    <property type="entry name" value="L-THREONINE 3-DEHYDROGENASE"/>
    <property type="match status" value="1"/>
</dbReference>
<dbReference type="AlphaFoldDB" id="A0A1G2LRN4"/>
<proteinExistence type="predicted"/>
<evidence type="ECO:0000259" key="2">
    <source>
        <dbReference type="Pfam" id="PF00107"/>
    </source>
</evidence>
<dbReference type="SUPFAM" id="SSF51735">
    <property type="entry name" value="NAD(P)-binding Rossmann-fold domains"/>
    <property type="match status" value="1"/>
</dbReference>
<keyword evidence="1" id="KW-0560">Oxidoreductase</keyword>
<dbReference type="Proteomes" id="UP000178302">
    <property type="component" value="Unassembled WGS sequence"/>
</dbReference>
<feature type="domain" description="Alcohol dehydrogenase-like N-terminal" evidence="3">
    <location>
        <begin position="25"/>
        <end position="133"/>
    </location>
</feature>
<feature type="domain" description="Alcohol dehydrogenase-like C-terminal" evidence="2">
    <location>
        <begin position="188"/>
        <end position="325"/>
    </location>
</feature>
<comment type="caution">
    <text evidence="4">The sequence shown here is derived from an EMBL/GenBank/DDBJ whole genome shotgun (WGS) entry which is preliminary data.</text>
</comment>
<dbReference type="InterPro" id="IPR013154">
    <property type="entry name" value="ADH-like_N"/>
</dbReference>
<organism evidence="4 5">
    <name type="scientific">Candidatus Tagabacteria bacterium RIFCSPLOWO2_01_FULL_39_11</name>
    <dbReference type="NCBI Taxonomy" id="1802295"/>
    <lineage>
        <taxon>Bacteria</taxon>
        <taxon>Candidatus Tagaibacteriota</taxon>
    </lineage>
</organism>
<accession>A0A1G2LRN4</accession>
<evidence type="ECO:0000259" key="3">
    <source>
        <dbReference type="Pfam" id="PF08240"/>
    </source>
</evidence>
<dbReference type="EMBL" id="MHQZ01000032">
    <property type="protein sequence ID" value="OHA13532.1"/>
    <property type="molecule type" value="Genomic_DNA"/>
</dbReference>
<sequence length="365" mass="40691">MKGWIIKDKKLQLVDRPMPLLTRETILVDNKIAAICGSDIGTILNFGAVDIYKEGIILGHEFAGAVRQINSLNFKFEFGDKVAVNPYIPCKKCFNCKNKNFNLCENLKIIGAHINGGFGEYSLMPAENLIPLGDLLFELGCFVQPVACALAATEKLVTDFERSLSEQMKKILAKDAKPPNILILGGGPMGLIIGYMCKETLNAKIIVAETNWQRKKYALNITTEILAPLKDQEKVFLNQVDIKTDGGADIVVDTAGNLLTLAQKCAKEKGRILLFGLKKGAEKNQYELTRREAQFYSWSDGKQCRVLGSFLALPYHFNQAIEWMKNSNHQNFMRSLVSHKIPLSELEKGVSLLQKGEAMKVLVTY</sequence>
<protein>
    <submittedName>
        <fullName evidence="4">Uncharacterized protein</fullName>
    </submittedName>
</protein>
<dbReference type="SUPFAM" id="SSF50129">
    <property type="entry name" value="GroES-like"/>
    <property type="match status" value="1"/>
</dbReference>
<dbReference type="GO" id="GO:0016491">
    <property type="term" value="F:oxidoreductase activity"/>
    <property type="evidence" value="ECO:0007669"/>
    <property type="project" value="UniProtKB-KW"/>
</dbReference>
<dbReference type="Gene3D" id="3.90.180.10">
    <property type="entry name" value="Medium-chain alcohol dehydrogenases, catalytic domain"/>
    <property type="match status" value="1"/>
</dbReference>